<dbReference type="EMBL" id="KQ434782">
    <property type="protein sequence ID" value="KZC04626.1"/>
    <property type="molecule type" value="Genomic_DNA"/>
</dbReference>
<keyword evidence="10" id="KW-1185">Reference proteome</keyword>
<feature type="binding site" evidence="7">
    <location>
        <position position="95"/>
    </location>
    <ligand>
        <name>Mg(2+)</name>
        <dbReference type="ChEBI" id="CHEBI:18420"/>
        <label>1</label>
        <note>catalytic</note>
    </ligand>
</feature>
<comment type="cofactor">
    <cofactor evidence="1 7 8">
        <name>Mg(2+)</name>
        <dbReference type="ChEBI" id="CHEBI:18420"/>
    </cofactor>
</comment>
<dbReference type="GO" id="GO:0008934">
    <property type="term" value="F:inositol monophosphate 1-phosphatase activity"/>
    <property type="evidence" value="ECO:0007669"/>
    <property type="project" value="InterPro"/>
</dbReference>
<evidence type="ECO:0000256" key="3">
    <source>
        <dbReference type="ARBA" id="ARBA00009759"/>
    </source>
</evidence>
<dbReference type="Proteomes" id="UP000076502">
    <property type="component" value="Unassembled WGS sequence"/>
</dbReference>
<evidence type="ECO:0000256" key="5">
    <source>
        <dbReference type="ARBA" id="ARBA00022801"/>
    </source>
</evidence>
<dbReference type="PROSITE" id="PS00629">
    <property type="entry name" value="IMP_1"/>
    <property type="match status" value="1"/>
</dbReference>
<dbReference type="Gene3D" id="3.30.540.10">
    <property type="entry name" value="Fructose-1,6-Bisphosphatase, subunit A, domain 1"/>
    <property type="match status" value="1"/>
</dbReference>
<dbReference type="UniPathway" id="UPA00823">
    <property type="reaction ID" value="UER00788"/>
</dbReference>
<accession>A0A154NY72</accession>
<evidence type="ECO:0000313" key="9">
    <source>
        <dbReference type="EMBL" id="KZC04626.1"/>
    </source>
</evidence>
<evidence type="ECO:0000256" key="7">
    <source>
        <dbReference type="PIRSR" id="PIRSR600760-2"/>
    </source>
</evidence>
<keyword evidence="5 8" id="KW-0378">Hydrolase</keyword>
<sequence length="282" mass="31035">MISNEDLDYCYDFVLKLTIESGKIIRDAIQGSKKIETKAGDWDLVTQYDKKMEEFLINSIAKEFPKHKFIGEETVSSTNSLPELTDEPTWIIDPIDGTTNFVHSFPFTCVSIGLSVKKELEIGIVYNPILEQLFTARRGRGASLNGKPIHASKVEKLEHSLLCLEASYATIESIRDTVLGRMEAFVSVAHGIRTMGSAALTLCYVAMGAAEAYHTDNLMAWDVAAGVLIIREAGGVVIDTNGGEFNVMSPKVVAAGNHKLAIELVKLIKKADFTTLQKKLLH</sequence>
<evidence type="ECO:0000256" key="6">
    <source>
        <dbReference type="ARBA" id="ARBA00022842"/>
    </source>
</evidence>
<comment type="similarity">
    <text evidence="3 8">Belongs to the inositol monophosphatase superfamily.</text>
</comment>
<dbReference type="PRINTS" id="PR00377">
    <property type="entry name" value="IMPHPHTASES"/>
</dbReference>
<dbReference type="InterPro" id="IPR033942">
    <property type="entry name" value="IMPase"/>
</dbReference>
<dbReference type="InterPro" id="IPR020583">
    <property type="entry name" value="Inositol_monoP_metal-BS"/>
</dbReference>
<dbReference type="GO" id="GO:0007165">
    <property type="term" value="P:signal transduction"/>
    <property type="evidence" value="ECO:0007669"/>
    <property type="project" value="TreeGrafter"/>
</dbReference>
<proteinExistence type="inferred from homology"/>
<evidence type="ECO:0000256" key="8">
    <source>
        <dbReference type="RuleBase" id="RU364068"/>
    </source>
</evidence>
<feature type="binding site" evidence="7">
    <location>
        <position position="96"/>
    </location>
    <ligand>
        <name>Mg(2+)</name>
        <dbReference type="ChEBI" id="CHEBI:18420"/>
        <label>1</label>
        <note>catalytic</note>
    </ligand>
</feature>
<dbReference type="PANTHER" id="PTHR20854:SF25">
    <property type="entry name" value="INOSITOL-1-MONOPHOSPHATASE"/>
    <property type="match status" value="1"/>
</dbReference>
<keyword evidence="6 7" id="KW-0460">Magnesium</keyword>
<dbReference type="InterPro" id="IPR020550">
    <property type="entry name" value="Inositol_monophosphatase_CS"/>
</dbReference>
<feature type="binding site" evidence="7">
    <location>
        <position position="93"/>
    </location>
    <ligand>
        <name>Mg(2+)</name>
        <dbReference type="ChEBI" id="CHEBI:18420"/>
        <label>2</label>
    </ligand>
</feature>
<dbReference type="SUPFAM" id="SSF56655">
    <property type="entry name" value="Carbohydrate phosphatase"/>
    <property type="match status" value="1"/>
</dbReference>
<dbReference type="GO" id="GO:0006021">
    <property type="term" value="P:inositol biosynthetic process"/>
    <property type="evidence" value="ECO:0007669"/>
    <property type="project" value="UniProtKB-UniPathway"/>
</dbReference>
<dbReference type="GO" id="GO:0046872">
    <property type="term" value="F:metal ion binding"/>
    <property type="evidence" value="ECO:0007669"/>
    <property type="project" value="UniProtKB-KW"/>
</dbReference>
<dbReference type="STRING" id="178035.A0A154NY72"/>
<comment type="pathway">
    <text evidence="2 8">Polyol metabolism; myo-inositol biosynthesis; myo-inositol from D-glucose 6-phosphate: step 2/2.</text>
</comment>
<dbReference type="PROSITE" id="PS00630">
    <property type="entry name" value="IMP_2"/>
    <property type="match status" value="1"/>
</dbReference>
<evidence type="ECO:0000313" key="10">
    <source>
        <dbReference type="Proteomes" id="UP000076502"/>
    </source>
</evidence>
<name>A0A154NY72_DUFNO</name>
<dbReference type="InterPro" id="IPR000760">
    <property type="entry name" value="Inositol_monophosphatase-like"/>
</dbReference>
<comment type="catalytic activity">
    <reaction evidence="8">
        <text>a myo-inositol phosphate + H2O = myo-inositol + phosphate</text>
        <dbReference type="Rhea" id="RHEA:24056"/>
        <dbReference type="ChEBI" id="CHEBI:15377"/>
        <dbReference type="ChEBI" id="CHEBI:17268"/>
        <dbReference type="ChEBI" id="CHEBI:43474"/>
        <dbReference type="ChEBI" id="CHEBI:84139"/>
        <dbReference type="EC" id="3.1.3.25"/>
    </reaction>
</comment>
<dbReference type="PANTHER" id="PTHR20854">
    <property type="entry name" value="INOSITOL MONOPHOSPHATASE"/>
    <property type="match status" value="1"/>
</dbReference>
<dbReference type="PRINTS" id="PR00378">
    <property type="entry name" value="LIIMPHPHTASE"/>
</dbReference>
<dbReference type="InterPro" id="IPR020552">
    <property type="entry name" value="Inositol_monoPase_Li-sen"/>
</dbReference>
<feature type="binding site" evidence="7">
    <location>
        <position position="72"/>
    </location>
    <ligand>
        <name>Mg(2+)</name>
        <dbReference type="ChEBI" id="CHEBI:18420"/>
        <label>1</label>
        <note>catalytic</note>
    </ligand>
</feature>
<reference evidence="9 10" key="1">
    <citation type="submission" date="2015-07" db="EMBL/GenBank/DDBJ databases">
        <title>The genome of Dufourea novaeangliae.</title>
        <authorList>
            <person name="Pan H."/>
            <person name="Kapheim K."/>
        </authorList>
    </citation>
    <scope>NUCLEOTIDE SEQUENCE [LARGE SCALE GENOMIC DNA]</scope>
    <source>
        <strain evidence="9">0120121106</strain>
        <tissue evidence="9">Whole body</tissue>
    </source>
</reference>
<keyword evidence="4 7" id="KW-0479">Metal-binding</keyword>
<protein>
    <recommendedName>
        <fullName evidence="8">Inositol-1-monophosphatase</fullName>
        <ecNumber evidence="8">3.1.3.25</ecNumber>
    </recommendedName>
</protein>
<dbReference type="Pfam" id="PF00459">
    <property type="entry name" value="Inositol_P"/>
    <property type="match status" value="1"/>
</dbReference>
<dbReference type="AlphaFoldDB" id="A0A154NY72"/>
<feature type="binding site" evidence="7">
    <location>
        <position position="222"/>
    </location>
    <ligand>
        <name>Mg(2+)</name>
        <dbReference type="ChEBI" id="CHEBI:18420"/>
        <label>1</label>
        <note>catalytic</note>
    </ligand>
</feature>
<dbReference type="GO" id="GO:0046854">
    <property type="term" value="P:phosphatidylinositol phosphate biosynthetic process"/>
    <property type="evidence" value="ECO:0007669"/>
    <property type="project" value="InterPro"/>
</dbReference>
<evidence type="ECO:0000256" key="2">
    <source>
        <dbReference type="ARBA" id="ARBA00005152"/>
    </source>
</evidence>
<dbReference type="CDD" id="cd01639">
    <property type="entry name" value="IMPase"/>
    <property type="match status" value="1"/>
</dbReference>
<evidence type="ECO:0000256" key="4">
    <source>
        <dbReference type="ARBA" id="ARBA00022723"/>
    </source>
</evidence>
<dbReference type="OMA" id="FNVMKPD"/>
<organism evidence="9 10">
    <name type="scientific">Dufourea novaeangliae</name>
    <name type="common">Sweat bee</name>
    <dbReference type="NCBI Taxonomy" id="178035"/>
    <lineage>
        <taxon>Eukaryota</taxon>
        <taxon>Metazoa</taxon>
        <taxon>Ecdysozoa</taxon>
        <taxon>Arthropoda</taxon>
        <taxon>Hexapoda</taxon>
        <taxon>Insecta</taxon>
        <taxon>Pterygota</taxon>
        <taxon>Neoptera</taxon>
        <taxon>Endopterygota</taxon>
        <taxon>Hymenoptera</taxon>
        <taxon>Apocrita</taxon>
        <taxon>Aculeata</taxon>
        <taxon>Apoidea</taxon>
        <taxon>Anthophila</taxon>
        <taxon>Halictidae</taxon>
        <taxon>Rophitinae</taxon>
        <taxon>Dufourea</taxon>
    </lineage>
</organism>
<dbReference type="OrthoDB" id="10254945at2759"/>
<gene>
    <name evidence="9" type="ORF">WN55_00701</name>
</gene>
<dbReference type="Gene3D" id="3.40.190.80">
    <property type="match status" value="1"/>
</dbReference>
<dbReference type="EC" id="3.1.3.25" evidence="8"/>
<dbReference type="FunFam" id="3.40.190.80:FF:000002">
    <property type="entry name" value="Inositol-1-monophosphatase"/>
    <property type="match status" value="1"/>
</dbReference>
<evidence type="ECO:0000256" key="1">
    <source>
        <dbReference type="ARBA" id="ARBA00001946"/>
    </source>
</evidence>
<dbReference type="FunFam" id="3.30.540.10:FF:000004">
    <property type="entry name" value="Inositol-1-monophosphatase"/>
    <property type="match status" value="1"/>
</dbReference>